<evidence type="ECO:0000256" key="6">
    <source>
        <dbReference type="ARBA" id="ARBA00023136"/>
    </source>
</evidence>
<dbReference type="PANTHER" id="PTHR16024">
    <property type="entry name" value="XK-RELATED PROTEIN"/>
    <property type="match status" value="1"/>
</dbReference>
<dbReference type="PANTHER" id="PTHR16024:SF6">
    <property type="entry name" value="XK-RELATED PROTEIN"/>
    <property type="match status" value="1"/>
</dbReference>
<evidence type="ECO:0000256" key="3">
    <source>
        <dbReference type="ARBA" id="ARBA00022475"/>
    </source>
</evidence>
<evidence type="ECO:0000256" key="2">
    <source>
        <dbReference type="ARBA" id="ARBA00008789"/>
    </source>
</evidence>
<feature type="region of interest" description="Disordered" evidence="8">
    <location>
        <begin position="1"/>
        <end position="25"/>
    </location>
</feature>
<evidence type="ECO:0000256" key="5">
    <source>
        <dbReference type="ARBA" id="ARBA00022989"/>
    </source>
</evidence>
<protein>
    <recommendedName>
        <fullName evidence="7">XK-related protein</fullName>
    </recommendedName>
</protein>
<evidence type="ECO:0000313" key="10">
    <source>
        <dbReference type="Proteomes" id="UP001458880"/>
    </source>
</evidence>
<name>A0AAW1MJJ7_POPJA</name>
<feature type="compositionally biased region" description="Polar residues" evidence="8">
    <location>
        <begin position="124"/>
        <end position="139"/>
    </location>
</feature>
<dbReference type="Proteomes" id="UP001458880">
    <property type="component" value="Unassembled WGS sequence"/>
</dbReference>
<dbReference type="InterPro" id="IPR050895">
    <property type="entry name" value="XK-related_scramblase"/>
</dbReference>
<evidence type="ECO:0000313" key="9">
    <source>
        <dbReference type="EMBL" id="KAK9746962.1"/>
    </source>
</evidence>
<comment type="subcellular location">
    <subcellularLocation>
        <location evidence="1">Cell membrane</location>
        <topology evidence="1">Multi-pass membrane protein</topology>
    </subcellularLocation>
    <subcellularLocation>
        <location evidence="7">Membrane</location>
        <topology evidence="7">Multi-pass membrane protein</topology>
    </subcellularLocation>
</comment>
<keyword evidence="5 7" id="KW-1133">Transmembrane helix</keyword>
<keyword evidence="6 7" id="KW-0472">Membrane</keyword>
<reference evidence="9 10" key="1">
    <citation type="journal article" date="2024" name="BMC Genomics">
        <title>De novo assembly and annotation of Popillia japonica's genome with initial clues to its potential as an invasive pest.</title>
        <authorList>
            <person name="Cucini C."/>
            <person name="Boschi S."/>
            <person name="Funari R."/>
            <person name="Cardaioli E."/>
            <person name="Iannotti N."/>
            <person name="Marturano G."/>
            <person name="Paoli F."/>
            <person name="Bruttini M."/>
            <person name="Carapelli A."/>
            <person name="Frati F."/>
            <person name="Nardi F."/>
        </authorList>
    </citation>
    <scope>NUCLEOTIDE SEQUENCE [LARGE SCALE GENOMIC DNA]</scope>
    <source>
        <strain evidence="9">DMR45628</strain>
    </source>
</reference>
<organism evidence="9 10">
    <name type="scientific">Popillia japonica</name>
    <name type="common">Japanese beetle</name>
    <dbReference type="NCBI Taxonomy" id="7064"/>
    <lineage>
        <taxon>Eukaryota</taxon>
        <taxon>Metazoa</taxon>
        <taxon>Ecdysozoa</taxon>
        <taxon>Arthropoda</taxon>
        <taxon>Hexapoda</taxon>
        <taxon>Insecta</taxon>
        <taxon>Pterygota</taxon>
        <taxon>Neoptera</taxon>
        <taxon>Endopterygota</taxon>
        <taxon>Coleoptera</taxon>
        <taxon>Polyphaga</taxon>
        <taxon>Scarabaeiformia</taxon>
        <taxon>Scarabaeidae</taxon>
        <taxon>Rutelinae</taxon>
        <taxon>Popillia</taxon>
    </lineage>
</organism>
<feature type="transmembrane region" description="Helical" evidence="7">
    <location>
        <begin position="312"/>
        <end position="333"/>
    </location>
</feature>
<dbReference type="EMBL" id="JASPKY010000035">
    <property type="protein sequence ID" value="KAK9746962.1"/>
    <property type="molecule type" value="Genomic_DNA"/>
</dbReference>
<evidence type="ECO:0000256" key="1">
    <source>
        <dbReference type="ARBA" id="ARBA00004651"/>
    </source>
</evidence>
<evidence type="ECO:0000256" key="4">
    <source>
        <dbReference type="ARBA" id="ARBA00022692"/>
    </source>
</evidence>
<dbReference type="InterPro" id="IPR018629">
    <property type="entry name" value="XK-rel"/>
</dbReference>
<feature type="transmembrane region" description="Helical" evidence="7">
    <location>
        <begin position="286"/>
        <end position="306"/>
    </location>
</feature>
<feature type="compositionally biased region" description="Low complexity" evidence="8">
    <location>
        <begin position="111"/>
        <end position="123"/>
    </location>
</feature>
<evidence type="ECO:0000256" key="8">
    <source>
        <dbReference type="SAM" id="MobiDB-lite"/>
    </source>
</evidence>
<keyword evidence="4 7" id="KW-0812">Transmembrane</keyword>
<dbReference type="GO" id="GO:0005886">
    <property type="term" value="C:plasma membrane"/>
    <property type="evidence" value="ECO:0007669"/>
    <property type="project" value="UniProtKB-SubCell"/>
</dbReference>
<comment type="similarity">
    <text evidence="2 7">Belongs to the XK family.</text>
</comment>
<feature type="region of interest" description="Disordered" evidence="8">
    <location>
        <begin position="102"/>
        <end position="169"/>
    </location>
</feature>
<gene>
    <name evidence="9" type="ORF">QE152_g5662</name>
</gene>
<dbReference type="AlphaFoldDB" id="A0AAW1MJJ7"/>
<sequence>MYRLRKKPTTSKNSSLNDKSGNNEELIKIKKQTSWISSAVDINNSDNAPLDDSPLNTKEQTSLLSPPTNDNSSDGASISNDPLNNKEQTSFVSSIANENDMDDRLDTNEQSSFTSASSSINSSHGTHTNDSRLNNSERPSWTSRKRKISKSSTVDNSDSDSASSNNDSLNTKEQSLCRRCVGCLEVRVPIIWYFKMLIKSCSSSMPNKRQYASDKGWVQMTENFLETAPQTTILIYIILKTFNTGVIVDICFRIISVGFLCLSTVMYNQAIRKDQDIPPLILEWKILFWLLSFGQIGPRIVLLSSFAYELPFWFGVGIASHFFIMFITLFITVRNEQDICQNQCVSWNIIILQL</sequence>
<feature type="region of interest" description="Disordered" evidence="8">
    <location>
        <begin position="40"/>
        <end position="85"/>
    </location>
</feature>
<proteinExistence type="inferred from homology"/>
<feature type="compositionally biased region" description="Polar residues" evidence="8">
    <location>
        <begin position="54"/>
        <end position="85"/>
    </location>
</feature>
<evidence type="ECO:0000256" key="7">
    <source>
        <dbReference type="RuleBase" id="RU910716"/>
    </source>
</evidence>
<feature type="compositionally biased region" description="Polar residues" evidence="8">
    <location>
        <begin position="10"/>
        <end position="20"/>
    </location>
</feature>
<accession>A0AAW1MJJ7</accession>
<keyword evidence="3" id="KW-1003">Cell membrane</keyword>
<feature type="compositionally biased region" description="Low complexity" evidence="8">
    <location>
        <begin position="150"/>
        <end position="169"/>
    </location>
</feature>
<feature type="transmembrane region" description="Helical" evidence="7">
    <location>
        <begin position="246"/>
        <end position="265"/>
    </location>
</feature>
<comment type="caution">
    <text evidence="9">The sequence shown here is derived from an EMBL/GenBank/DDBJ whole genome shotgun (WGS) entry which is preliminary data.</text>
</comment>
<keyword evidence="10" id="KW-1185">Reference proteome</keyword>
<dbReference type="Pfam" id="PF09815">
    <property type="entry name" value="XK-related"/>
    <property type="match status" value="1"/>
</dbReference>